<feature type="non-terminal residue" evidence="1">
    <location>
        <position position="28"/>
    </location>
</feature>
<sequence>MIPSRQRLPHLTATAPLAAILPVGSFEQ</sequence>
<dbReference type="EMBL" id="DMAI01000222">
    <property type="protein sequence ID" value="HAE48552.1"/>
    <property type="molecule type" value="Genomic_DNA"/>
</dbReference>
<name>A0A3B9IL12_9PROT</name>
<protein>
    <submittedName>
        <fullName evidence="1">Creatininase</fullName>
    </submittedName>
</protein>
<accession>A0A3B9IL12</accession>
<gene>
    <name evidence="1" type="ORF">DCK97_14125</name>
</gene>
<proteinExistence type="predicted"/>
<dbReference type="AlphaFoldDB" id="A0A3B9IL12"/>
<evidence type="ECO:0000313" key="2">
    <source>
        <dbReference type="Proteomes" id="UP000257706"/>
    </source>
</evidence>
<reference evidence="1 2" key="1">
    <citation type="journal article" date="2018" name="Nat. Biotechnol.">
        <title>A standardized bacterial taxonomy based on genome phylogeny substantially revises the tree of life.</title>
        <authorList>
            <person name="Parks D.H."/>
            <person name="Chuvochina M."/>
            <person name="Waite D.W."/>
            <person name="Rinke C."/>
            <person name="Skarshewski A."/>
            <person name="Chaumeil P.A."/>
            <person name="Hugenholtz P."/>
        </authorList>
    </citation>
    <scope>NUCLEOTIDE SEQUENCE [LARGE SCALE GENOMIC DNA]</scope>
    <source>
        <strain evidence="1">UBA8739</strain>
    </source>
</reference>
<comment type="caution">
    <text evidence="1">The sequence shown here is derived from an EMBL/GenBank/DDBJ whole genome shotgun (WGS) entry which is preliminary data.</text>
</comment>
<evidence type="ECO:0000313" key="1">
    <source>
        <dbReference type="EMBL" id="HAE48552.1"/>
    </source>
</evidence>
<organism evidence="1 2">
    <name type="scientific">Tistrella mobilis</name>
    <dbReference type="NCBI Taxonomy" id="171437"/>
    <lineage>
        <taxon>Bacteria</taxon>
        <taxon>Pseudomonadati</taxon>
        <taxon>Pseudomonadota</taxon>
        <taxon>Alphaproteobacteria</taxon>
        <taxon>Geminicoccales</taxon>
        <taxon>Geminicoccaceae</taxon>
        <taxon>Tistrella</taxon>
    </lineage>
</organism>
<dbReference type="Proteomes" id="UP000257706">
    <property type="component" value="Unassembled WGS sequence"/>
</dbReference>